<dbReference type="HOGENOM" id="CLU_1668574_0_0_0"/>
<dbReference type="KEGG" id="tle:Tlet_0537"/>
<name>A8F4M0_PSELT</name>
<protein>
    <recommendedName>
        <fullName evidence="3">DUF3242 domain-containing protein</fullName>
    </recommendedName>
</protein>
<dbReference type="EMBL" id="CP000812">
    <property type="protein sequence ID" value="ABV33104.1"/>
    <property type="molecule type" value="Genomic_DNA"/>
</dbReference>
<dbReference type="InterPro" id="IPR021636">
    <property type="entry name" value="DUF3242"/>
</dbReference>
<accession>A8F4M0</accession>
<evidence type="ECO:0008006" key="3">
    <source>
        <dbReference type="Google" id="ProtNLM"/>
    </source>
</evidence>
<proteinExistence type="predicted"/>
<organism evidence="1 2">
    <name type="scientific">Pseudothermotoga lettingae (strain ATCC BAA-301 / DSM 14385 / NBRC 107922 / TMO)</name>
    <name type="common">Thermotoga lettingae</name>
    <dbReference type="NCBI Taxonomy" id="416591"/>
    <lineage>
        <taxon>Bacteria</taxon>
        <taxon>Thermotogati</taxon>
        <taxon>Thermotogota</taxon>
        <taxon>Thermotogae</taxon>
        <taxon>Thermotogales</taxon>
        <taxon>Thermotogaceae</taxon>
        <taxon>Pseudothermotoga</taxon>
    </lineage>
</organism>
<dbReference type="SUPFAM" id="SSF143477">
    <property type="entry name" value="TM1622-like"/>
    <property type="match status" value="1"/>
</dbReference>
<dbReference type="AlphaFoldDB" id="A8F4M0"/>
<dbReference type="Gene3D" id="3.40.1000.20">
    <property type="entry name" value="TM1622-like"/>
    <property type="match status" value="1"/>
</dbReference>
<dbReference type="InterPro" id="IPR035951">
    <property type="entry name" value="TM1622-like_sf"/>
</dbReference>
<dbReference type="Proteomes" id="UP000002016">
    <property type="component" value="Chromosome"/>
</dbReference>
<evidence type="ECO:0000313" key="2">
    <source>
        <dbReference type="Proteomes" id="UP000002016"/>
    </source>
</evidence>
<reference evidence="1 2" key="1">
    <citation type="submission" date="2007-08" db="EMBL/GenBank/DDBJ databases">
        <title>Complete sequence of Thermotoga lettingae TMO.</title>
        <authorList>
            <consortium name="US DOE Joint Genome Institute"/>
            <person name="Copeland A."/>
            <person name="Lucas S."/>
            <person name="Lapidus A."/>
            <person name="Barry K."/>
            <person name="Glavina del Rio T."/>
            <person name="Dalin E."/>
            <person name="Tice H."/>
            <person name="Pitluck S."/>
            <person name="Foster B."/>
            <person name="Bruce D."/>
            <person name="Schmutz J."/>
            <person name="Larimer F."/>
            <person name="Land M."/>
            <person name="Hauser L."/>
            <person name="Kyrpides N."/>
            <person name="Mikhailova N."/>
            <person name="Nelson K."/>
            <person name="Gogarten J.P."/>
            <person name="Noll K."/>
            <person name="Richardson P."/>
        </authorList>
    </citation>
    <scope>NUCLEOTIDE SEQUENCE [LARGE SCALE GENOMIC DNA]</scope>
    <source>
        <strain evidence="2">ATCC BAA-301 / DSM 14385 / NBRC 107922 / TMO</strain>
    </source>
</reference>
<keyword evidence="2" id="KW-1185">Reference proteome</keyword>
<reference evidence="1 2" key="2">
    <citation type="journal article" date="2009" name="Proc. Natl. Acad. Sci. U.S.A.">
        <title>On the chimeric nature, thermophilic origin, and phylogenetic placement of the Thermotogales.</title>
        <authorList>
            <person name="Zhaxybayeva O."/>
            <person name="Swithers K.S."/>
            <person name="Lapierre P."/>
            <person name="Fournier G.P."/>
            <person name="Bickhart D.M."/>
            <person name="DeBoy R.T."/>
            <person name="Nelson K.E."/>
            <person name="Nesbo C.L."/>
            <person name="Doolittle W.F."/>
            <person name="Gogarten J.P."/>
            <person name="Noll K.M."/>
        </authorList>
    </citation>
    <scope>NUCLEOTIDE SEQUENCE [LARGE SCALE GENOMIC DNA]</scope>
    <source>
        <strain evidence="2">ATCC BAA-301 / DSM 14385 / NBRC 107922 / TMO</strain>
    </source>
</reference>
<dbReference type="PROSITE" id="PS51257">
    <property type="entry name" value="PROKAR_LIPOPROTEIN"/>
    <property type="match status" value="1"/>
</dbReference>
<evidence type="ECO:0000313" key="1">
    <source>
        <dbReference type="EMBL" id="ABV33104.1"/>
    </source>
</evidence>
<dbReference type="Pfam" id="PF11586">
    <property type="entry name" value="DUF3242"/>
    <property type="match status" value="1"/>
</dbReference>
<sequence length="159" mass="18439">MKKTLIVLLVLFFFSSCMIRPIYVPPRVYSISSAVKSLQDSYLLVFVEEVDGYGPVEAKGVVASYVHDGKNYLFYGFKFYDESPKVYWKKIVKEIGIWSSRTYFDLLNSGLYSSKKDGKYIVVWWKDVWMFIVESSSNAEDFANYVMNWFAKLGGSEGW</sequence>
<gene>
    <name evidence="1" type="ordered locus">Tlet_0537</name>
</gene>
<dbReference type="RefSeq" id="WP_012002585.1">
    <property type="nucleotide sequence ID" value="NC_009828.1"/>
</dbReference>
<dbReference type="STRING" id="416591.Tlet_0537"/>